<evidence type="ECO:0000256" key="3">
    <source>
        <dbReference type="ARBA" id="ARBA00023082"/>
    </source>
</evidence>
<proteinExistence type="inferred from homology"/>
<evidence type="ECO:0000259" key="7">
    <source>
        <dbReference type="Pfam" id="PF04542"/>
    </source>
</evidence>
<evidence type="ECO:0000313" key="10">
    <source>
        <dbReference type="Proteomes" id="UP000560131"/>
    </source>
</evidence>
<keyword evidence="3 6" id="KW-0731">Sigma factor</keyword>
<evidence type="ECO:0000256" key="2">
    <source>
        <dbReference type="ARBA" id="ARBA00023015"/>
    </source>
</evidence>
<evidence type="ECO:0000259" key="8">
    <source>
        <dbReference type="Pfam" id="PF04545"/>
    </source>
</evidence>
<dbReference type="CDD" id="cd06171">
    <property type="entry name" value="Sigma70_r4"/>
    <property type="match status" value="1"/>
</dbReference>
<dbReference type="Proteomes" id="UP000560131">
    <property type="component" value="Unassembled WGS sequence"/>
</dbReference>
<keyword evidence="10" id="KW-1185">Reference proteome</keyword>
<dbReference type="Gene3D" id="1.10.10.10">
    <property type="entry name" value="Winged helix-like DNA-binding domain superfamily/Winged helix DNA-binding domain"/>
    <property type="match status" value="1"/>
</dbReference>
<dbReference type="InterPro" id="IPR013325">
    <property type="entry name" value="RNA_pol_sigma_r2"/>
</dbReference>
<comment type="caution">
    <text evidence="9">The sequence shown here is derived from an EMBL/GenBank/DDBJ whole genome shotgun (WGS) entry which is preliminary data.</text>
</comment>
<dbReference type="PANTHER" id="PTHR43133">
    <property type="entry name" value="RNA POLYMERASE ECF-TYPE SIGMA FACTO"/>
    <property type="match status" value="1"/>
</dbReference>
<dbReference type="InterPro" id="IPR007630">
    <property type="entry name" value="RNA_pol_sigma70_r4"/>
</dbReference>
<comment type="similarity">
    <text evidence="1 6">Belongs to the sigma-70 factor family. ECF subfamily.</text>
</comment>
<keyword evidence="2 6" id="KW-0805">Transcription regulation</keyword>
<dbReference type="InterPro" id="IPR000838">
    <property type="entry name" value="RNA_pol_sigma70_ECF_CS"/>
</dbReference>
<feature type="domain" description="RNA polymerase sigma-70 region 4" evidence="8">
    <location>
        <begin position="139"/>
        <end position="188"/>
    </location>
</feature>
<dbReference type="NCBIfam" id="TIGR02937">
    <property type="entry name" value="sigma70-ECF"/>
    <property type="match status" value="1"/>
</dbReference>
<dbReference type="PANTHER" id="PTHR43133:SF62">
    <property type="entry name" value="RNA POLYMERASE SIGMA FACTOR SIGZ"/>
    <property type="match status" value="1"/>
</dbReference>
<dbReference type="EMBL" id="JACIJN010000005">
    <property type="protein sequence ID" value="MBB5725834.1"/>
    <property type="molecule type" value="Genomic_DNA"/>
</dbReference>
<reference evidence="9 10" key="1">
    <citation type="submission" date="2020-08" db="EMBL/GenBank/DDBJ databases">
        <title>Genomic Encyclopedia of Type Strains, Phase IV (KMG-IV): sequencing the most valuable type-strain genomes for metagenomic binning, comparative biology and taxonomic classification.</title>
        <authorList>
            <person name="Goeker M."/>
        </authorList>
    </citation>
    <scope>NUCLEOTIDE SEQUENCE [LARGE SCALE GENOMIC DNA]</scope>
    <source>
        <strain evidence="9 10">DSM 101535</strain>
    </source>
</reference>
<dbReference type="SUPFAM" id="SSF88659">
    <property type="entry name" value="Sigma3 and sigma4 domains of RNA polymerase sigma factors"/>
    <property type="match status" value="1"/>
</dbReference>
<protein>
    <recommendedName>
        <fullName evidence="6">RNA polymerase sigma factor</fullName>
    </recommendedName>
</protein>
<evidence type="ECO:0000313" key="9">
    <source>
        <dbReference type="EMBL" id="MBB5725834.1"/>
    </source>
</evidence>
<dbReference type="InterPro" id="IPR036388">
    <property type="entry name" value="WH-like_DNA-bd_sf"/>
</dbReference>
<keyword evidence="4 6" id="KW-0238">DNA-binding</keyword>
<keyword evidence="5 6" id="KW-0804">Transcription</keyword>
<accession>A0ABR6N4W0</accession>
<evidence type="ECO:0000256" key="1">
    <source>
        <dbReference type="ARBA" id="ARBA00010641"/>
    </source>
</evidence>
<evidence type="ECO:0000256" key="6">
    <source>
        <dbReference type="RuleBase" id="RU000716"/>
    </source>
</evidence>
<dbReference type="Pfam" id="PF04545">
    <property type="entry name" value="Sigma70_r4"/>
    <property type="match status" value="1"/>
</dbReference>
<dbReference type="SUPFAM" id="SSF88946">
    <property type="entry name" value="Sigma2 domain of RNA polymerase sigma factors"/>
    <property type="match status" value="1"/>
</dbReference>
<dbReference type="PROSITE" id="PS01063">
    <property type="entry name" value="SIGMA70_ECF"/>
    <property type="match status" value="1"/>
</dbReference>
<dbReference type="InterPro" id="IPR007627">
    <property type="entry name" value="RNA_pol_sigma70_r2"/>
</dbReference>
<feature type="domain" description="RNA polymerase sigma-70 region 2" evidence="7">
    <location>
        <begin position="38"/>
        <end position="99"/>
    </location>
</feature>
<gene>
    <name evidence="9" type="ORF">FHS97_001766</name>
</gene>
<organism evidence="9 10">
    <name type="scientific">Sphingomonas endophytica</name>
    <dbReference type="NCBI Taxonomy" id="869719"/>
    <lineage>
        <taxon>Bacteria</taxon>
        <taxon>Pseudomonadati</taxon>
        <taxon>Pseudomonadota</taxon>
        <taxon>Alphaproteobacteria</taxon>
        <taxon>Sphingomonadales</taxon>
        <taxon>Sphingomonadaceae</taxon>
        <taxon>Sphingomonas</taxon>
    </lineage>
</organism>
<dbReference type="InterPro" id="IPR013324">
    <property type="entry name" value="RNA_pol_sigma_r3/r4-like"/>
</dbReference>
<dbReference type="Pfam" id="PF04542">
    <property type="entry name" value="Sigma70_r2"/>
    <property type="match status" value="1"/>
</dbReference>
<dbReference type="Gene3D" id="1.10.1740.10">
    <property type="match status" value="1"/>
</dbReference>
<name>A0ABR6N4W0_9SPHN</name>
<dbReference type="RefSeq" id="WP_343053409.1">
    <property type="nucleotide sequence ID" value="NZ_BAABAR010000003.1"/>
</dbReference>
<dbReference type="InterPro" id="IPR014284">
    <property type="entry name" value="RNA_pol_sigma-70_dom"/>
</dbReference>
<evidence type="ECO:0000256" key="4">
    <source>
        <dbReference type="ARBA" id="ARBA00023125"/>
    </source>
</evidence>
<sequence length="194" mass="21542">MTGNDTQAAETRRATLVTALAMSATGDRQAFSRVYDMTAAKLFGICLRICGERQAAEDVLQEVYLIVWRRAAGYRPERSHPVTWLATIARNRALDWRRSPRGRAFIPVPAGGPDETVDDAPRADQALVATEDGQRLDHCLDELDERPRHAIRSAFLDGLTYADVAGRAGVPLPTMKSIIRRALLRLRECLNDDA</sequence>
<dbReference type="InterPro" id="IPR039425">
    <property type="entry name" value="RNA_pol_sigma-70-like"/>
</dbReference>
<evidence type="ECO:0000256" key="5">
    <source>
        <dbReference type="ARBA" id="ARBA00023163"/>
    </source>
</evidence>